<evidence type="ECO:0000313" key="2">
    <source>
        <dbReference type="EMBL" id="KAF4043508.1"/>
    </source>
</evidence>
<protein>
    <submittedName>
        <fullName evidence="2">Uncharacterized protein</fullName>
    </submittedName>
</protein>
<evidence type="ECO:0000256" key="1">
    <source>
        <dbReference type="SAM" id="MobiDB-lite"/>
    </source>
</evidence>
<evidence type="ECO:0000313" key="3">
    <source>
        <dbReference type="Proteomes" id="UP000602510"/>
    </source>
</evidence>
<proteinExistence type="predicted"/>
<dbReference type="AlphaFoldDB" id="A0A833T4Y1"/>
<dbReference type="EMBL" id="WSZM01000084">
    <property type="protein sequence ID" value="KAF4043508.1"/>
    <property type="molecule type" value="Genomic_DNA"/>
</dbReference>
<feature type="region of interest" description="Disordered" evidence="1">
    <location>
        <begin position="67"/>
        <end position="88"/>
    </location>
</feature>
<sequence length="88" mass="9867">MDAYLRIDGENGRHFQLVASEQVRASPMRQRVWSGDDRGWITKIMETARLINGLLVLTKKRGLLGRGGGGVLTGTSDNTARQWQRKDV</sequence>
<gene>
    <name evidence="2" type="ORF">GN244_ATG04206</name>
</gene>
<organism evidence="2 3">
    <name type="scientific">Phytophthora infestans</name>
    <name type="common">Potato late blight agent</name>
    <name type="synonym">Botrytis infestans</name>
    <dbReference type="NCBI Taxonomy" id="4787"/>
    <lineage>
        <taxon>Eukaryota</taxon>
        <taxon>Sar</taxon>
        <taxon>Stramenopiles</taxon>
        <taxon>Oomycota</taxon>
        <taxon>Peronosporomycetes</taxon>
        <taxon>Peronosporales</taxon>
        <taxon>Peronosporaceae</taxon>
        <taxon>Phytophthora</taxon>
    </lineage>
</organism>
<accession>A0A833T4Y1</accession>
<keyword evidence="3" id="KW-1185">Reference proteome</keyword>
<name>A0A833T4Y1_PHYIN</name>
<dbReference type="Proteomes" id="UP000602510">
    <property type="component" value="Unassembled WGS sequence"/>
</dbReference>
<reference evidence="2" key="1">
    <citation type="submission" date="2020-04" db="EMBL/GenBank/DDBJ databases">
        <title>Hybrid Assembly of Korean Phytophthora infestans isolates.</title>
        <authorList>
            <person name="Prokchorchik M."/>
            <person name="Lee Y."/>
            <person name="Seo J."/>
            <person name="Cho J.-H."/>
            <person name="Park Y.-E."/>
            <person name="Jang D.-C."/>
            <person name="Im J.-S."/>
            <person name="Choi J.-G."/>
            <person name="Park H.-J."/>
            <person name="Lee G.-B."/>
            <person name="Lee Y.-G."/>
            <person name="Hong S.-Y."/>
            <person name="Cho K."/>
            <person name="Sohn K.H."/>
        </authorList>
    </citation>
    <scope>NUCLEOTIDE SEQUENCE</scope>
    <source>
        <strain evidence="2">KR_1_A1</strain>
    </source>
</reference>
<comment type="caution">
    <text evidence="2">The sequence shown here is derived from an EMBL/GenBank/DDBJ whole genome shotgun (WGS) entry which is preliminary data.</text>
</comment>